<protein>
    <submittedName>
        <fullName evidence="1">Uncharacterized protein</fullName>
    </submittedName>
</protein>
<dbReference type="Proteomes" id="UP000641588">
    <property type="component" value="Unassembled WGS sequence"/>
</dbReference>
<keyword evidence="2" id="KW-1185">Reference proteome</keyword>
<proteinExistence type="predicted"/>
<gene>
    <name evidence="1" type="ORF">GC093_24360</name>
</gene>
<dbReference type="EMBL" id="WHOD01000097">
    <property type="protein sequence ID" value="NOU96326.1"/>
    <property type="molecule type" value="Genomic_DNA"/>
</dbReference>
<reference evidence="1" key="1">
    <citation type="submission" date="2019-10" db="EMBL/GenBank/DDBJ databases">
        <title>Description of Paenibacillus glebae sp. nov.</title>
        <authorList>
            <person name="Carlier A."/>
            <person name="Qi S."/>
        </authorList>
    </citation>
    <scope>NUCLEOTIDE SEQUENCE</scope>
    <source>
        <strain evidence="1">LMG 31456</strain>
    </source>
</reference>
<dbReference type="AlphaFoldDB" id="A0A972GT15"/>
<accession>A0A972GT15</accession>
<evidence type="ECO:0000313" key="1">
    <source>
        <dbReference type="EMBL" id="NOU96326.1"/>
    </source>
</evidence>
<evidence type="ECO:0000313" key="2">
    <source>
        <dbReference type="Proteomes" id="UP000641588"/>
    </source>
</evidence>
<dbReference type="RefSeq" id="WP_171654561.1">
    <property type="nucleotide sequence ID" value="NZ_WHOD01000097.1"/>
</dbReference>
<comment type="caution">
    <text evidence="1">The sequence shown here is derived from an EMBL/GenBank/DDBJ whole genome shotgun (WGS) entry which is preliminary data.</text>
</comment>
<sequence length="107" mass="11931">MAFTGEAISLADLKTRMEEEVQLEDAVKAKLEAIIGYQVPMETMQLQPIDVMNFAKELTKNWSYFELEHKKTAIQTLCAEIVVNAVGKAIGGPGRRVPCEIISFKTN</sequence>
<name>A0A972GT15_9BACL</name>
<organism evidence="1 2">
    <name type="scientific">Paenibacillus foliorum</name>
    <dbReference type="NCBI Taxonomy" id="2654974"/>
    <lineage>
        <taxon>Bacteria</taxon>
        <taxon>Bacillati</taxon>
        <taxon>Bacillota</taxon>
        <taxon>Bacilli</taxon>
        <taxon>Bacillales</taxon>
        <taxon>Paenibacillaceae</taxon>
        <taxon>Paenibacillus</taxon>
    </lineage>
</organism>